<protein>
    <recommendedName>
        <fullName evidence="4">Cache domain-containing protein</fullName>
    </recommendedName>
</protein>
<reference evidence="2 3" key="1">
    <citation type="journal article" date="2013" name="Curr. Biol.">
        <title>Shared signatures of parasitism and phylogenomics unite Cryptomycota and microsporidia.</title>
        <authorList>
            <person name="James T.Y."/>
            <person name="Pelin A."/>
            <person name="Bonen L."/>
            <person name="Ahrendt S."/>
            <person name="Sain D."/>
            <person name="Corradi N."/>
            <person name="Stajich J.E."/>
        </authorList>
    </citation>
    <scope>NUCLEOTIDE SEQUENCE [LARGE SCALE GENOMIC DNA]</scope>
    <source>
        <strain evidence="2 3">CSF55</strain>
    </source>
</reference>
<evidence type="ECO:0000313" key="3">
    <source>
        <dbReference type="Proteomes" id="UP000030755"/>
    </source>
</evidence>
<gene>
    <name evidence="2" type="ORF">O9G_001302</name>
</gene>
<dbReference type="AlphaFoldDB" id="A0A075AQG3"/>
<evidence type="ECO:0000313" key="2">
    <source>
        <dbReference type="EMBL" id="EPZ32400.1"/>
    </source>
</evidence>
<dbReference type="Proteomes" id="UP000030755">
    <property type="component" value="Unassembled WGS sequence"/>
</dbReference>
<proteinExistence type="predicted"/>
<dbReference type="OMA" id="DPESSAW"/>
<dbReference type="HOGENOM" id="CLU_735995_0_0_1"/>
<keyword evidence="3" id="KW-1185">Reference proteome</keyword>
<dbReference type="OrthoDB" id="5595445at2759"/>
<feature type="transmembrane region" description="Helical" evidence="1">
    <location>
        <begin position="268"/>
        <end position="289"/>
    </location>
</feature>
<keyword evidence="1" id="KW-0812">Transmembrane</keyword>
<name>A0A075AQG3_ROZAC</name>
<sequence length="375" mass="42285">MNFLLPVLLNSQDMVSSQTFTTKYGELWGFYTYFGSNLETKYGMWEHYGLNSTEYEVDKLGNIIDVNFNTYPANYTENNWVIVVNKSDPESSAWVASYVWSDSVWISHSVALFDSQNEYVGVYTIDMILNFINSILSTRSSQVSNTVILYAVETDSEAVIGTSKKGIQLFSIDEQTNQATRPLTITELGTFNAAREIGLFSVAIQKAKYSLKTLPDYYELSVVDAQNGITYLVAVKKITWRSVNWSLIQFLDESDVYLPIKRTNLTTIIGVCATVGCSMLVGMLLAYWITRDLSRITLDLNKLKDFHFASVYKGRNNSIKTSNIREIFQIQSSFHAMVDAFAKSLAINNSITKGNGSIVSSLPYTNQQIETSRQL</sequence>
<keyword evidence="1" id="KW-1133">Transmembrane helix</keyword>
<evidence type="ECO:0000256" key="1">
    <source>
        <dbReference type="SAM" id="Phobius"/>
    </source>
</evidence>
<dbReference type="EMBL" id="KE561154">
    <property type="protein sequence ID" value="EPZ32400.1"/>
    <property type="molecule type" value="Genomic_DNA"/>
</dbReference>
<accession>A0A075AQG3</accession>
<evidence type="ECO:0008006" key="4">
    <source>
        <dbReference type="Google" id="ProtNLM"/>
    </source>
</evidence>
<keyword evidence="1" id="KW-0472">Membrane</keyword>
<organism evidence="2 3">
    <name type="scientific">Rozella allomycis (strain CSF55)</name>
    <dbReference type="NCBI Taxonomy" id="988480"/>
    <lineage>
        <taxon>Eukaryota</taxon>
        <taxon>Fungi</taxon>
        <taxon>Fungi incertae sedis</taxon>
        <taxon>Cryptomycota</taxon>
        <taxon>Cryptomycota incertae sedis</taxon>
        <taxon>Rozella</taxon>
    </lineage>
</organism>